<dbReference type="EMBL" id="JABFUD020000006">
    <property type="protein sequence ID" value="KAI5078268.1"/>
    <property type="molecule type" value="Genomic_DNA"/>
</dbReference>
<gene>
    <name evidence="1" type="ORF">GOP47_0005939</name>
</gene>
<dbReference type="Proteomes" id="UP000886520">
    <property type="component" value="Chromosome 6"/>
</dbReference>
<reference evidence="1" key="1">
    <citation type="submission" date="2021-01" db="EMBL/GenBank/DDBJ databases">
        <title>Adiantum capillus-veneris genome.</title>
        <authorList>
            <person name="Fang Y."/>
            <person name="Liao Q."/>
        </authorList>
    </citation>
    <scope>NUCLEOTIDE SEQUENCE</scope>
    <source>
        <strain evidence="1">H3</strain>
        <tissue evidence="1">Leaf</tissue>
    </source>
</reference>
<name>A0A9D4V251_ADICA</name>
<organism evidence="1 2">
    <name type="scientific">Adiantum capillus-veneris</name>
    <name type="common">Maidenhair fern</name>
    <dbReference type="NCBI Taxonomy" id="13818"/>
    <lineage>
        <taxon>Eukaryota</taxon>
        <taxon>Viridiplantae</taxon>
        <taxon>Streptophyta</taxon>
        <taxon>Embryophyta</taxon>
        <taxon>Tracheophyta</taxon>
        <taxon>Polypodiopsida</taxon>
        <taxon>Polypodiidae</taxon>
        <taxon>Polypodiales</taxon>
        <taxon>Pteridineae</taxon>
        <taxon>Pteridaceae</taxon>
        <taxon>Vittarioideae</taxon>
        <taxon>Adiantum</taxon>
    </lineage>
</organism>
<keyword evidence="2" id="KW-1185">Reference proteome</keyword>
<accession>A0A9D4V251</accession>
<dbReference type="OrthoDB" id="1713251at2759"/>
<evidence type="ECO:0000313" key="1">
    <source>
        <dbReference type="EMBL" id="KAI5078268.1"/>
    </source>
</evidence>
<comment type="caution">
    <text evidence="1">The sequence shown here is derived from an EMBL/GenBank/DDBJ whole genome shotgun (WGS) entry which is preliminary data.</text>
</comment>
<sequence>MAFFCRSALRGKGRTLQDALLRTSKPASHQGLASAPSESGGHFSARAFSSLLSKWQESGKPIGEACYFVKPCERRKLAKHYKKLNRAKRELFDKLDTARHHMETVRETHRRNKQERKEAKAAAAAAETVAAAAAVAKSQTTG</sequence>
<dbReference type="AlphaFoldDB" id="A0A9D4V251"/>
<evidence type="ECO:0000313" key="2">
    <source>
        <dbReference type="Proteomes" id="UP000886520"/>
    </source>
</evidence>
<proteinExistence type="predicted"/>
<protein>
    <submittedName>
        <fullName evidence="1">Uncharacterized protein</fullName>
    </submittedName>
</protein>